<evidence type="ECO:0000313" key="3">
    <source>
        <dbReference type="Proteomes" id="UP000294933"/>
    </source>
</evidence>
<evidence type="ECO:0000259" key="1">
    <source>
        <dbReference type="SMART" id="SM00285"/>
    </source>
</evidence>
<dbReference type="STRING" id="50990.A0A4Y7Q4F4"/>
<dbReference type="Pfam" id="PF00786">
    <property type="entry name" value="PBD"/>
    <property type="match status" value="1"/>
</dbReference>
<reference evidence="2 3" key="1">
    <citation type="submission" date="2018-06" db="EMBL/GenBank/DDBJ databases">
        <title>A transcriptomic atlas of mushroom development highlights an independent origin of complex multicellularity.</title>
        <authorList>
            <consortium name="DOE Joint Genome Institute"/>
            <person name="Krizsan K."/>
            <person name="Almasi E."/>
            <person name="Merenyi Z."/>
            <person name="Sahu N."/>
            <person name="Viragh M."/>
            <person name="Koszo T."/>
            <person name="Mondo S."/>
            <person name="Kiss B."/>
            <person name="Balint B."/>
            <person name="Kues U."/>
            <person name="Barry K."/>
            <person name="Hegedus J.C."/>
            <person name="Henrissat B."/>
            <person name="Johnson J."/>
            <person name="Lipzen A."/>
            <person name="Ohm R."/>
            <person name="Nagy I."/>
            <person name="Pangilinan J."/>
            <person name="Yan J."/>
            <person name="Xiong Y."/>
            <person name="Grigoriev I.V."/>
            <person name="Hibbett D.S."/>
            <person name="Nagy L.G."/>
        </authorList>
    </citation>
    <scope>NUCLEOTIDE SEQUENCE [LARGE SCALE GENOMIC DNA]</scope>
    <source>
        <strain evidence="2 3">SZMC22713</strain>
    </source>
</reference>
<dbReference type="InterPro" id="IPR000095">
    <property type="entry name" value="CRIB_dom"/>
</dbReference>
<keyword evidence="3" id="KW-1185">Reference proteome</keyword>
<organism evidence="2 3">
    <name type="scientific">Rickenella mellea</name>
    <dbReference type="NCBI Taxonomy" id="50990"/>
    <lineage>
        <taxon>Eukaryota</taxon>
        <taxon>Fungi</taxon>
        <taxon>Dikarya</taxon>
        <taxon>Basidiomycota</taxon>
        <taxon>Agaricomycotina</taxon>
        <taxon>Agaricomycetes</taxon>
        <taxon>Hymenochaetales</taxon>
        <taxon>Rickenellaceae</taxon>
        <taxon>Rickenella</taxon>
    </lineage>
</organism>
<accession>A0A4Y7Q4F4</accession>
<protein>
    <submittedName>
        <fullName evidence="2">PAK-box/P21-Rho-binding protein</fullName>
    </submittedName>
</protein>
<dbReference type="VEuPathDB" id="FungiDB:BD410DRAFT_690745"/>
<name>A0A4Y7Q4F4_9AGAM</name>
<dbReference type="SMART" id="SM00285">
    <property type="entry name" value="PBD"/>
    <property type="match status" value="1"/>
</dbReference>
<dbReference type="InterPro" id="IPR036936">
    <property type="entry name" value="CRIB_dom_sf"/>
</dbReference>
<feature type="non-terminal residue" evidence="2">
    <location>
        <position position="1"/>
    </location>
</feature>
<feature type="non-terminal residue" evidence="2">
    <location>
        <position position="64"/>
    </location>
</feature>
<gene>
    <name evidence="2" type="ORF">BD410DRAFT_690745</name>
</gene>
<evidence type="ECO:0000313" key="2">
    <source>
        <dbReference type="EMBL" id="TDL21799.1"/>
    </source>
</evidence>
<dbReference type="AlphaFoldDB" id="A0A4Y7Q4F4"/>
<proteinExistence type="predicted"/>
<feature type="domain" description="CRIB" evidence="1">
    <location>
        <begin position="2"/>
        <end position="37"/>
    </location>
</feature>
<dbReference type="EMBL" id="ML170178">
    <property type="protein sequence ID" value="TDL21799.1"/>
    <property type="molecule type" value="Genomic_DNA"/>
</dbReference>
<sequence length="64" mass="7271">EISTPFDSTHLNHVTVNQSTGEFNGLPNEWQQQLQESGISRSEFETNPQAVIETVKFYQESEGE</sequence>
<dbReference type="Gene3D" id="3.90.810.10">
    <property type="entry name" value="CRIB domain"/>
    <property type="match status" value="1"/>
</dbReference>
<dbReference type="Proteomes" id="UP000294933">
    <property type="component" value="Unassembled WGS sequence"/>
</dbReference>
<dbReference type="OrthoDB" id="248923at2759"/>